<dbReference type="RefSeq" id="WP_089386188.1">
    <property type="nucleotide sequence ID" value="NZ_FZNM01000001.1"/>
</dbReference>
<evidence type="ECO:0000313" key="2">
    <source>
        <dbReference type="EMBL" id="TBN53144.1"/>
    </source>
</evidence>
<dbReference type="OrthoDB" id="8566531at2"/>
<name>A0A238UL91_9RHOB</name>
<keyword evidence="4" id="KW-1185">Reference proteome</keyword>
<dbReference type="AlphaFoldDB" id="A0A238UL91"/>
<dbReference type="EMBL" id="FZNM01000001">
    <property type="protein sequence ID" value="SNR22820.1"/>
    <property type="molecule type" value="Genomic_DNA"/>
</dbReference>
<protein>
    <submittedName>
        <fullName evidence="2">GpE family phage tail protein</fullName>
    </submittedName>
    <submittedName>
        <fullName evidence="1">Phage P2 GpE</fullName>
    </submittedName>
</protein>
<evidence type="ECO:0000313" key="4">
    <source>
        <dbReference type="Proteomes" id="UP000292859"/>
    </source>
</evidence>
<proteinExistence type="predicted"/>
<evidence type="ECO:0000313" key="3">
    <source>
        <dbReference type="Proteomes" id="UP000198409"/>
    </source>
</evidence>
<gene>
    <name evidence="2" type="ORF">EYF88_02825</name>
    <name evidence="1" type="ORF">SAMN06265378_10159</name>
</gene>
<dbReference type="Proteomes" id="UP000198409">
    <property type="component" value="Unassembled WGS sequence"/>
</dbReference>
<reference evidence="3" key="2">
    <citation type="submission" date="2017-06" db="EMBL/GenBank/DDBJ databases">
        <authorList>
            <person name="Varghese N."/>
            <person name="Submissions S."/>
        </authorList>
    </citation>
    <scope>NUCLEOTIDE SEQUENCE [LARGE SCALE GENOMIC DNA]</scope>
    <source>
        <strain evidence="3">DSM 26170</strain>
    </source>
</reference>
<reference evidence="1" key="1">
    <citation type="submission" date="2017-06" db="EMBL/GenBank/DDBJ databases">
        <authorList>
            <person name="Kim H.J."/>
            <person name="Triplett B.A."/>
        </authorList>
    </citation>
    <scope>NUCLEOTIDE SEQUENCE [LARGE SCALE GENOMIC DNA]</scope>
    <source>
        <strain evidence="1">DSM 26170</strain>
    </source>
</reference>
<dbReference type="Proteomes" id="UP000292859">
    <property type="component" value="Unassembled WGS sequence"/>
</dbReference>
<evidence type="ECO:0000313" key="1">
    <source>
        <dbReference type="EMBL" id="SNR22820.1"/>
    </source>
</evidence>
<accession>A0A238UL91</accession>
<organism evidence="1 3">
    <name type="scientific">Paracoccus sediminis</name>
    <dbReference type="NCBI Taxonomy" id="1214787"/>
    <lineage>
        <taxon>Bacteria</taxon>
        <taxon>Pseudomonadati</taxon>
        <taxon>Pseudomonadota</taxon>
        <taxon>Alphaproteobacteria</taxon>
        <taxon>Rhodobacterales</taxon>
        <taxon>Paracoccaceae</taxon>
        <taxon>Paracoccus</taxon>
    </lineage>
</organism>
<dbReference type="InterPro" id="IPR009493">
    <property type="entry name" value="P2_GpE"/>
</dbReference>
<dbReference type="Pfam" id="PF06528">
    <property type="entry name" value="Phage_P2_GpE"/>
    <property type="match status" value="1"/>
</dbReference>
<sequence length="42" mass="4718">MADIATVFGWAPRDMDPMSVEELAGWWRRALARIPNGNEDDG</sequence>
<reference evidence="2 4" key="3">
    <citation type="submission" date="2019-02" db="EMBL/GenBank/DDBJ databases">
        <authorList>
            <person name="Zhang G."/>
        </authorList>
    </citation>
    <scope>NUCLEOTIDE SEQUENCE [LARGE SCALE GENOMIC DNA]</scope>
    <source>
        <strain evidence="2 4">CMB17</strain>
    </source>
</reference>
<dbReference type="EMBL" id="SIRL01000001">
    <property type="protein sequence ID" value="TBN53144.1"/>
    <property type="molecule type" value="Genomic_DNA"/>
</dbReference>